<dbReference type="Proteomes" id="UP000031668">
    <property type="component" value="Unassembled WGS sequence"/>
</dbReference>
<dbReference type="AlphaFoldDB" id="A0A0C2IJF4"/>
<evidence type="ECO:0000313" key="1">
    <source>
        <dbReference type="EMBL" id="KII65524.1"/>
    </source>
</evidence>
<gene>
    <name evidence="1" type="ORF">RF11_11140</name>
</gene>
<proteinExistence type="predicted"/>
<keyword evidence="2" id="KW-1185">Reference proteome</keyword>
<dbReference type="EMBL" id="JWZT01003801">
    <property type="protein sequence ID" value="KII65524.1"/>
    <property type="molecule type" value="Genomic_DNA"/>
</dbReference>
<evidence type="ECO:0000313" key="2">
    <source>
        <dbReference type="Proteomes" id="UP000031668"/>
    </source>
</evidence>
<dbReference type="PANTHER" id="PTHR37984">
    <property type="entry name" value="PROTEIN CBG26694"/>
    <property type="match status" value="1"/>
</dbReference>
<organism evidence="1 2">
    <name type="scientific">Thelohanellus kitauei</name>
    <name type="common">Myxosporean</name>
    <dbReference type="NCBI Taxonomy" id="669202"/>
    <lineage>
        <taxon>Eukaryota</taxon>
        <taxon>Metazoa</taxon>
        <taxon>Cnidaria</taxon>
        <taxon>Myxozoa</taxon>
        <taxon>Myxosporea</taxon>
        <taxon>Bivalvulida</taxon>
        <taxon>Platysporina</taxon>
        <taxon>Myxobolidae</taxon>
        <taxon>Thelohanellus</taxon>
    </lineage>
</organism>
<name>A0A0C2IJF4_THEKT</name>
<sequence>MDVEKNISITDKVAMSIIFRIKQHTLNDPRLNIVKQLLRYGFPNKGSLDPEFNSYYEMRNDISIEEDIQMWQDGLIIPETMKNDIFKHFHSRHPGVAAMKSFIQFNVCGQGMTQYVE</sequence>
<reference evidence="1 2" key="1">
    <citation type="journal article" date="2014" name="Genome Biol. Evol.">
        <title>The genome of the myxosporean Thelohanellus kitauei shows adaptations to nutrient acquisition within its fish host.</title>
        <authorList>
            <person name="Yang Y."/>
            <person name="Xiong J."/>
            <person name="Zhou Z."/>
            <person name="Huo F."/>
            <person name="Miao W."/>
            <person name="Ran C."/>
            <person name="Liu Y."/>
            <person name="Zhang J."/>
            <person name="Feng J."/>
            <person name="Wang M."/>
            <person name="Wang M."/>
            <person name="Wang L."/>
            <person name="Yao B."/>
        </authorList>
    </citation>
    <scope>NUCLEOTIDE SEQUENCE [LARGE SCALE GENOMIC DNA]</scope>
    <source>
        <strain evidence="1">Wuqing</strain>
    </source>
</reference>
<comment type="caution">
    <text evidence="1">The sequence shown here is derived from an EMBL/GenBank/DDBJ whole genome shotgun (WGS) entry which is preliminary data.</text>
</comment>
<dbReference type="PANTHER" id="PTHR37984:SF5">
    <property type="entry name" value="PROTEIN NYNRIN-LIKE"/>
    <property type="match status" value="1"/>
</dbReference>
<protein>
    <submittedName>
        <fullName evidence="1">Uncharacterized protein</fullName>
    </submittedName>
</protein>
<accession>A0A0C2IJF4</accession>
<dbReference type="InterPro" id="IPR050951">
    <property type="entry name" value="Retrovirus_Pol_polyprotein"/>
</dbReference>